<dbReference type="InterPro" id="IPR036779">
    <property type="entry name" value="LysM_dom_sf"/>
</dbReference>
<dbReference type="PANTHER" id="PTHR20932">
    <property type="entry name" value="LYSM AND PUTATIVE PEPTIDOGLYCAN-BINDING DOMAIN-CONTAINING PROTEIN"/>
    <property type="match status" value="1"/>
</dbReference>
<dbReference type="EMBL" id="QWIP01000514">
    <property type="protein sequence ID" value="RMY61742.1"/>
    <property type="molecule type" value="Genomic_DNA"/>
</dbReference>
<dbReference type="PANTHER" id="PTHR20932:SF31">
    <property type="entry name" value="RING-TYPE DOMAIN-CONTAINING PROTEIN"/>
    <property type="match status" value="1"/>
</dbReference>
<gene>
    <name evidence="3" type="ORF">D0863_11191</name>
</gene>
<evidence type="ECO:0000313" key="4">
    <source>
        <dbReference type="Proteomes" id="UP000269276"/>
    </source>
</evidence>
<feature type="region of interest" description="Disordered" evidence="1">
    <location>
        <begin position="243"/>
        <end position="289"/>
    </location>
</feature>
<dbReference type="SUPFAM" id="SSF54106">
    <property type="entry name" value="LysM domain"/>
    <property type="match status" value="1"/>
</dbReference>
<feature type="compositionally biased region" description="Basic and acidic residues" evidence="1">
    <location>
        <begin position="105"/>
        <end position="120"/>
    </location>
</feature>
<proteinExistence type="predicted"/>
<dbReference type="OrthoDB" id="2107166at2759"/>
<feature type="compositionally biased region" description="Basic and acidic residues" evidence="1">
    <location>
        <begin position="243"/>
        <end position="261"/>
    </location>
</feature>
<reference evidence="3 4" key="1">
    <citation type="journal article" date="2018" name="BMC Genomics">
        <title>Genomic evidence for intraspecific hybridization in a clonal and extremely halotolerant yeast.</title>
        <authorList>
            <person name="Gostincar C."/>
            <person name="Stajich J.E."/>
            <person name="Zupancic J."/>
            <person name="Zalar P."/>
            <person name="Gunde-Cimerman N."/>
        </authorList>
    </citation>
    <scope>NUCLEOTIDE SEQUENCE [LARGE SCALE GENOMIC DNA]</scope>
    <source>
        <strain evidence="3 4">EXF-2682</strain>
    </source>
</reference>
<feature type="domain" description="LysM" evidence="2">
    <location>
        <begin position="130"/>
        <end position="174"/>
    </location>
</feature>
<name>A0A3M7DC03_HORWE</name>
<evidence type="ECO:0000313" key="3">
    <source>
        <dbReference type="EMBL" id="RMY61742.1"/>
    </source>
</evidence>
<accession>A0A3M7DC03</accession>
<dbReference type="Gene3D" id="3.10.350.10">
    <property type="entry name" value="LysM domain"/>
    <property type="match status" value="1"/>
</dbReference>
<dbReference type="InterPro" id="IPR018392">
    <property type="entry name" value="LysM"/>
</dbReference>
<dbReference type="PROSITE" id="PS51782">
    <property type="entry name" value="LYSM"/>
    <property type="match status" value="1"/>
</dbReference>
<feature type="region of interest" description="Disordered" evidence="1">
    <location>
        <begin position="63"/>
        <end position="130"/>
    </location>
</feature>
<comment type="caution">
    <text evidence="3">The sequence shown here is derived from an EMBL/GenBank/DDBJ whole genome shotgun (WGS) entry which is preliminary data.</text>
</comment>
<dbReference type="Pfam" id="PF01476">
    <property type="entry name" value="LysM"/>
    <property type="match status" value="1"/>
</dbReference>
<dbReference type="AlphaFoldDB" id="A0A3M7DC03"/>
<feature type="compositionally biased region" description="Acidic residues" evidence="1">
    <location>
        <begin position="90"/>
        <end position="100"/>
    </location>
</feature>
<dbReference type="VEuPathDB" id="FungiDB:BTJ68_06910"/>
<sequence length="289" mass="31608">MVHACATCASTFDAPFDPISEKPLLVGRDLPCCGRSICSRCLIQNKRYETYCPYCQITTDPSPILPQGLRDPPAYDSTANEKNLPASAEEPNEDDTDDDVLPAYSEHHTHPPPSSEKHSPNADNPPAQDVLHFVTPNDSIRSLSLAYQIPISALRNANNIYSDHLLQARRTVLIPGEYYKGGVSLSPRPVDGEEEEIRKGKVRRWMMGCKVAEYDIALLYLDQAAWDVQTAIAAFREDEEWEHAHPLEADGKAKKGKEGKSAKSVGMRRFVGSSSSSAAAAGPSRASAG</sequence>
<evidence type="ECO:0000256" key="1">
    <source>
        <dbReference type="SAM" id="MobiDB-lite"/>
    </source>
</evidence>
<protein>
    <recommendedName>
        <fullName evidence="2">LysM domain-containing protein</fullName>
    </recommendedName>
</protein>
<evidence type="ECO:0000259" key="2">
    <source>
        <dbReference type="PROSITE" id="PS51782"/>
    </source>
</evidence>
<feature type="compositionally biased region" description="Low complexity" evidence="1">
    <location>
        <begin position="272"/>
        <end position="289"/>
    </location>
</feature>
<dbReference type="InterPro" id="IPR045030">
    <property type="entry name" value="LYSM1-4"/>
</dbReference>
<organism evidence="3 4">
    <name type="scientific">Hortaea werneckii</name>
    <name type="common">Black yeast</name>
    <name type="synonym">Cladosporium werneckii</name>
    <dbReference type="NCBI Taxonomy" id="91943"/>
    <lineage>
        <taxon>Eukaryota</taxon>
        <taxon>Fungi</taxon>
        <taxon>Dikarya</taxon>
        <taxon>Ascomycota</taxon>
        <taxon>Pezizomycotina</taxon>
        <taxon>Dothideomycetes</taxon>
        <taxon>Dothideomycetidae</taxon>
        <taxon>Mycosphaerellales</taxon>
        <taxon>Teratosphaeriaceae</taxon>
        <taxon>Hortaea</taxon>
    </lineage>
</organism>
<dbReference type="Proteomes" id="UP000269276">
    <property type="component" value="Unassembled WGS sequence"/>
</dbReference>